<proteinExistence type="predicted"/>
<evidence type="ECO:0000256" key="2">
    <source>
        <dbReference type="ARBA" id="ARBA00022741"/>
    </source>
</evidence>
<dbReference type="PANTHER" id="PTHR44329:SF288">
    <property type="entry name" value="MITOGEN-ACTIVATED PROTEIN KINASE KINASE KINASE 20"/>
    <property type="match status" value="1"/>
</dbReference>
<organism evidence="6 7">
    <name type="scientific">Amorphotheca resinae ATCC 22711</name>
    <dbReference type="NCBI Taxonomy" id="857342"/>
    <lineage>
        <taxon>Eukaryota</taxon>
        <taxon>Fungi</taxon>
        <taxon>Dikarya</taxon>
        <taxon>Ascomycota</taxon>
        <taxon>Pezizomycotina</taxon>
        <taxon>Leotiomycetes</taxon>
        <taxon>Helotiales</taxon>
        <taxon>Amorphothecaceae</taxon>
        <taxon>Amorphotheca</taxon>
    </lineage>
</organism>
<evidence type="ECO:0000259" key="5">
    <source>
        <dbReference type="PROSITE" id="PS50011"/>
    </source>
</evidence>
<evidence type="ECO:0000256" key="1">
    <source>
        <dbReference type="ARBA" id="ARBA00022679"/>
    </source>
</evidence>
<evidence type="ECO:0000256" key="3">
    <source>
        <dbReference type="ARBA" id="ARBA00022777"/>
    </source>
</evidence>
<dbReference type="AlphaFoldDB" id="A0A2T3ASF2"/>
<evidence type="ECO:0000256" key="4">
    <source>
        <dbReference type="ARBA" id="ARBA00022840"/>
    </source>
</evidence>
<dbReference type="RefSeq" id="XP_024717603.1">
    <property type="nucleotide sequence ID" value="XM_024867097.1"/>
</dbReference>
<dbReference type="EMBL" id="KZ679017">
    <property type="protein sequence ID" value="PSS09305.1"/>
    <property type="molecule type" value="Genomic_DNA"/>
</dbReference>
<dbReference type="Pfam" id="PF00069">
    <property type="entry name" value="Pkinase"/>
    <property type="match status" value="1"/>
</dbReference>
<dbReference type="InterPro" id="IPR011009">
    <property type="entry name" value="Kinase-like_dom_sf"/>
</dbReference>
<dbReference type="Gene3D" id="1.10.510.10">
    <property type="entry name" value="Transferase(Phosphotransferase) domain 1"/>
    <property type="match status" value="1"/>
</dbReference>
<evidence type="ECO:0000313" key="6">
    <source>
        <dbReference type="EMBL" id="PSS09305.1"/>
    </source>
</evidence>
<keyword evidence="7" id="KW-1185">Reference proteome</keyword>
<dbReference type="InterPro" id="IPR000719">
    <property type="entry name" value="Prot_kinase_dom"/>
</dbReference>
<dbReference type="GO" id="GO:0005524">
    <property type="term" value="F:ATP binding"/>
    <property type="evidence" value="ECO:0007669"/>
    <property type="project" value="UniProtKB-KW"/>
</dbReference>
<evidence type="ECO:0000313" key="7">
    <source>
        <dbReference type="Proteomes" id="UP000241818"/>
    </source>
</evidence>
<dbReference type="PROSITE" id="PS50011">
    <property type="entry name" value="PROTEIN_KINASE_DOM"/>
    <property type="match status" value="1"/>
</dbReference>
<dbReference type="PANTHER" id="PTHR44329">
    <property type="entry name" value="SERINE/THREONINE-PROTEIN KINASE TNNI3K-RELATED"/>
    <property type="match status" value="1"/>
</dbReference>
<keyword evidence="3" id="KW-0418">Kinase</keyword>
<keyword evidence="4" id="KW-0067">ATP-binding</keyword>
<name>A0A2T3ASF2_AMORE</name>
<dbReference type="CDD" id="cd00180">
    <property type="entry name" value="PKc"/>
    <property type="match status" value="1"/>
</dbReference>
<dbReference type="InParanoid" id="A0A2T3ASF2"/>
<dbReference type="GeneID" id="36575178"/>
<reference evidence="6 7" key="1">
    <citation type="journal article" date="2018" name="New Phytol.">
        <title>Comparative genomics and transcriptomics depict ericoid mycorrhizal fungi as versatile saprotrophs and plant mutualists.</title>
        <authorList>
            <person name="Martino E."/>
            <person name="Morin E."/>
            <person name="Grelet G.A."/>
            <person name="Kuo A."/>
            <person name="Kohler A."/>
            <person name="Daghino S."/>
            <person name="Barry K.W."/>
            <person name="Cichocki N."/>
            <person name="Clum A."/>
            <person name="Dockter R.B."/>
            <person name="Hainaut M."/>
            <person name="Kuo R.C."/>
            <person name="LaButti K."/>
            <person name="Lindahl B.D."/>
            <person name="Lindquist E.A."/>
            <person name="Lipzen A."/>
            <person name="Khouja H.R."/>
            <person name="Magnuson J."/>
            <person name="Murat C."/>
            <person name="Ohm R.A."/>
            <person name="Singer S.W."/>
            <person name="Spatafora J.W."/>
            <person name="Wang M."/>
            <person name="Veneault-Fourrey C."/>
            <person name="Henrissat B."/>
            <person name="Grigoriev I.V."/>
            <person name="Martin F.M."/>
            <person name="Perotto S."/>
        </authorList>
    </citation>
    <scope>NUCLEOTIDE SEQUENCE [LARGE SCALE GENOMIC DNA]</scope>
    <source>
        <strain evidence="6 7">ATCC 22711</strain>
    </source>
</reference>
<accession>A0A2T3ASF2</accession>
<dbReference type="GO" id="GO:0004674">
    <property type="term" value="F:protein serine/threonine kinase activity"/>
    <property type="evidence" value="ECO:0007669"/>
    <property type="project" value="TreeGrafter"/>
</dbReference>
<gene>
    <name evidence="6" type="ORF">M430DRAFT_37301</name>
</gene>
<sequence>MDRPIQAHHPSSVKQIIGRGGESYIGVIDDTTVLKYPSIPGQTSTLRIESQLLEILGRHPRIIASKGLTPDGLLLEYAVNGDLYEYLAANPGSSLHLRLRWCRQAAEAVEYAHQKRVIHCDINLRNLLLDSYLDLKLADFQGMHKSGDGSVLFDGLSRERTKSFLPRLHGDYADVKTDLFALGSAIYFIMVGHEVFPDLDGGVDDEEIERRFREGWFPRGPQACDAITRKCWKQEYGSAQEVVDDVAMVQKRCNLHVIV</sequence>
<dbReference type="Proteomes" id="UP000241818">
    <property type="component" value="Unassembled WGS sequence"/>
</dbReference>
<keyword evidence="2" id="KW-0547">Nucleotide-binding</keyword>
<dbReference type="InterPro" id="IPR051681">
    <property type="entry name" value="Ser/Thr_Kinases-Pseudokinases"/>
</dbReference>
<protein>
    <recommendedName>
        <fullName evidence="5">Protein kinase domain-containing protein</fullName>
    </recommendedName>
</protein>
<dbReference type="SUPFAM" id="SSF56112">
    <property type="entry name" value="Protein kinase-like (PK-like)"/>
    <property type="match status" value="1"/>
</dbReference>
<dbReference type="OrthoDB" id="1668230at2759"/>
<keyword evidence="1" id="KW-0808">Transferase</keyword>
<feature type="domain" description="Protein kinase" evidence="5">
    <location>
        <begin position="11"/>
        <end position="259"/>
    </location>
</feature>
<dbReference type="STRING" id="857342.A0A2T3ASF2"/>